<dbReference type="HOGENOM" id="CLU_555302_0_0_0"/>
<evidence type="ECO:0000313" key="3">
    <source>
        <dbReference type="EMBL" id="ADH64877.1"/>
    </source>
</evidence>
<protein>
    <recommendedName>
        <fullName evidence="2">Phosphodiester glycosidase domain-containing protein</fullName>
    </recommendedName>
</protein>
<dbReference type="InterPro" id="IPR018711">
    <property type="entry name" value="NAGPA"/>
</dbReference>
<dbReference type="eggNOG" id="COG4632">
    <property type="taxonomic scope" value="Bacteria"/>
</dbReference>
<dbReference type="EMBL" id="CP002042">
    <property type="protein sequence ID" value="ADH64877.1"/>
    <property type="molecule type" value="Genomic_DNA"/>
</dbReference>
<evidence type="ECO:0000259" key="2">
    <source>
        <dbReference type="Pfam" id="PF09992"/>
    </source>
</evidence>
<dbReference type="AlphaFoldDB" id="D7BE19"/>
<feature type="chain" id="PRO_5003093221" description="Phosphodiester glycosidase domain-containing protein" evidence="1">
    <location>
        <begin position="21"/>
        <end position="533"/>
    </location>
</feature>
<dbReference type="KEGG" id="msv:Mesil_3039"/>
<feature type="signal peptide" evidence="1">
    <location>
        <begin position="1"/>
        <end position="20"/>
    </location>
</feature>
<dbReference type="Proteomes" id="UP000001916">
    <property type="component" value="Chromosome"/>
</dbReference>
<name>D7BE19_ALLS1</name>
<dbReference type="PANTHER" id="PTHR40446:SF2">
    <property type="entry name" value="N-ACETYLGLUCOSAMINE-1-PHOSPHODIESTER ALPHA-N-ACETYLGLUCOSAMINIDASE"/>
    <property type="match status" value="1"/>
</dbReference>
<organism evidence="3 4">
    <name type="scientific">Allomeiothermus silvanus (strain ATCC 700542 / DSM 9946 / NBRC 106475 / NCIMB 13440 / VI-R2)</name>
    <name type="common">Thermus silvanus</name>
    <dbReference type="NCBI Taxonomy" id="526227"/>
    <lineage>
        <taxon>Bacteria</taxon>
        <taxon>Thermotogati</taxon>
        <taxon>Deinococcota</taxon>
        <taxon>Deinococci</taxon>
        <taxon>Thermales</taxon>
        <taxon>Thermaceae</taxon>
        <taxon>Allomeiothermus</taxon>
    </lineage>
</organism>
<keyword evidence="4" id="KW-1185">Reference proteome</keyword>
<gene>
    <name evidence="3" type="ordered locus">Mesil_3039</name>
</gene>
<dbReference type="STRING" id="526227.Mesil_3039"/>
<proteinExistence type="predicted"/>
<evidence type="ECO:0000256" key="1">
    <source>
        <dbReference type="SAM" id="SignalP"/>
    </source>
</evidence>
<accession>D7BE19</accession>
<dbReference type="OrthoDB" id="9809781at2"/>
<keyword evidence="1" id="KW-0732">Signal</keyword>
<evidence type="ECO:0000313" key="4">
    <source>
        <dbReference type="Proteomes" id="UP000001916"/>
    </source>
</evidence>
<dbReference type="Pfam" id="PF09992">
    <property type="entry name" value="NAGPA"/>
    <property type="match status" value="1"/>
</dbReference>
<dbReference type="PANTHER" id="PTHR40446">
    <property type="entry name" value="N-ACETYLGLUCOSAMINE-1-PHOSPHODIESTER ALPHA-N-ACETYLGLUCOSAMINIDASE"/>
    <property type="match status" value="1"/>
</dbReference>
<reference evidence="3 4" key="1">
    <citation type="journal article" date="2010" name="Stand. Genomic Sci.">
        <title>Complete genome sequence of Meiothermus silvanus type strain (VI-R2).</title>
        <authorList>
            <person name="Sikorski J."/>
            <person name="Tindall B.J."/>
            <person name="Lowry S."/>
            <person name="Lucas S."/>
            <person name="Nolan M."/>
            <person name="Copeland A."/>
            <person name="Glavina Del Rio T."/>
            <person name="Tice H."/>
            <person name="Cheng J.F."/>
            <person name="Han C."/>
            <person name="Pitluck S."/>
            <person name="Liolios K."/>
            <person name="Ivanova N."/>
            <person name="Mavromatis K."/>
            <person name="Mikhailova N."/>
            <person name="Pati A."/>
            <person name="Goodwin L."/>
            <person name="Chen A."/>
            <person name="Palaniappan K."/>
            <person name="Land M."/>
            <person name="Hauser L."/>
            <person name="Chang Y.J."/>
            <person name="Jeffries C.D."/>
            <person name="Rohde M."/>
            <person name="Goker M."/>
            <person name="Woyke T."/>
            <person name="Bristow J."/>
            <person name="Eisen J.A."/>
            <person name="Markowitz V."/>
            <person name="Hugenholtz P."/>
            <person name="Kyrpides N.C."/>
            <person name="Klenk H.P."/>
            <person name="Lapidus A."/>
        </authorList>
    </citation>
    <scope>NUCLEOTIDE SEQUENCE [LARGE SCALE GENOMIC DNA]</scope>
    <source>
        <strain evidence="4">ATCC 700542 / DSM 9946 / VI-R2</strain>
    </source>
</reference>
<feature type="domain" description="Phosphodiester glycosidase" evidence="2">
    <location>
        <begin position="418"/>
        <end position="529"/>
    </location>
</feature>
<sequence length="533" mass="58035">MDWVRRLLGVVLCTSVISFAQTPSSPTPNPPASLVSVLIPAARLGLSYNADGGIQSYRKEGFELTYVDGIGWAPPLEPTLPPPQADRLPLEVVRAAGLVQAPLAGVRFSVGSDRLRLVFELPAGFNTPLPQSEGSFSGPYTLELPLFTPGLEALFRRDSGVALFRRDNAVGPNPPAPLSVSILYNPDSTRLSLTLPPGRFYHYRTFALEDPQRYVLDLYYLMPERTEVIAPGFRYREVWTFTPEPLRLYLVEADPGRWRMEPVGQPGLRAYLPSLAPTALAILNGGYFDPKSGTPIGLWIKDGVALNFPFGRSALMWEQNRVFAGFPKFGTVIVTQSGQRLAVGINRYRARLTAHTAPGPAGQAGETIAVVEGDRVIALYPAPYTIKPGQWGLSFPAGEAPPVRTGEILKLYGSLEPPLAYALEAGPLLIQSGAYAFNPNLEPFTDPRPLNATAPQSAVAWTQDGRLWLVVSDPTTPSTLARALQLYNPNIWGAIRMDAGGSAQLYVRGSLRTPLIEPQARKVVNGLALYPIR</sequence>